<accession>U4KPQ6</accession>
<dbReference type="Gene3D" id="2.60.40.10">
    <property type="entry name" value="Immunoglobulins"/>
    <property type="match status" value="2"/>
</dbReference>
<dbReference type="EMBL" id="FO681348">
    <property type="protein sequence ID" value="CCV66437.1"/>
    <property type="molecule type" value="Genomic_DNA"/>
</dbReference>
<evidence type="ECO:0008006" key="5">
    <source>
        <dbReference type="Google" id="ProtNLM"/>
    </source>
</evidence>
<evidence type="ECO:0000256" key="2">
    <source>
        <dbReference type="SAM" id="SignalP"/>
    </source>
</evidence>
<keyword evidence="2" id="KW-0732">Signal</keyword>
<evidence type="ECO:0000313" key="3">
    <source>
        <dbReference type="EMBL" id="CCV66437.1"/>
    </source>
</evidence>
<keyword evidence="1" id="KW-0472">Membrane</keyword>
<feature type="chain" id="PRO_5004651289" description="Ig-like domain-containing protein" evidence="2">
    <location>
        <begin position="23"/>
        <end position="510"/>
    </location>
</feature>
<evidence type="ECO:0000256" key="1">
    <source>
        <dbReference type="SAM" id="Phobius"/>
    </source>
</evidence>
<dbReference type="AlphaFoldDB" id="U4KPQ6"/>
<dbReference type="RefSeq" id="WP_030005297.1">
    <property type="nucleotide sequence ID" value="NC_022549.1"/>
</dbReference>
<organism evidence="3 4">
    <name type="scientific">Acholeplasma brassicae</name>
    <dbReference type="NCBI Taxonomy" id="61635"/>
    <lineage>
        <taxon>Bacteria</taxon>
        <taxon>Bacillati</taxon>
        <taxon>Mycoplasmatota</taxon>
        <taxon>Mollicutes</taxon>
        <taxon>Acholeplasmatales</taxon>
        <taxon>Acholeplasmataceae</taxon>
        <taxon>Acholeplasma</taxon>
    </lineage>
</organism>
<gene>
    <name evidence="3" type="ORF">BN85314160</name>
</gene>
<dbReference type="STRING" id="61635.BN85314160"/>
<keyword evidence="4" id="KW-1185">Reference proteome</keyword>
<protein>
    <recommendedName>
        <fullName evidence="5">Ig-like domain-containing protein</fullName>
    </recommendedName>
</protein>
<dbReference type="InterPro" id="IPR013783">
    <property type="entry name" value="Ig-like_fold"/>
</dbReference>
<feature type="signal peptide" evidence="2">
    <location>
        <begin position="1"/>
        <end position="22"/>
    </location>
</feature>
<sequence length="510" mass="58277">MKKVTVIVLSLFMYLFSCSLMAYEEGNLHQLDEQVTGFSNLVVEEDKLRFVEAIPADSEGLYTMVFDEAFMGDEHKIKSQWTYTFCYDYNAYCFNDMEIKKDLSSTLYYANMMSPDEKFYLTNIPASAQSGLNFVIYKGEFSHFKGFDYYKNTTTDQGVFLVDYDQMVNLEQLKNQLSANDNVDGDLTDSIEVLSDAFTTRTSKLGEFLVKFGVKDKRHNQSFYDMYVKVVDLTSPVITGSDRIEIELNVDDSSIESLISQYVVSDNVDTLLTSNLVLSKDTYSGNKTSLGDYMIELSLTDLSNNVTKKQVSIRIKDTTKPEIKGPSVLFAYLSEQVKTIEEIKKLYKAVDLVDDESHLIVHYDLSNYTHQLGDHVITITAEDQSNNLSSKEVVIKVIDDVSPTFDVSNLVLKRTQVDQMTKEEIISFLTRELKTRNKDITQVEILLNEAEYGSKHENQYIYFSFLLDGVTYQSKVMVEKEIDYIPAVVIALAAISLASISIYYIKKKWF</sequence>
<dbReference type="HOGENOM" id="CLU_533852_0_0_14"/>
<feature type="transmembrane region" description="Helical" evidence="1">
    <location>
        <begin position="484"/>
        <end position="505"/>
    </location>
</feature>
<keyword evidence="1" id="KW-0812">Transmembrane</keyword>
<reference evidence="3 4" key="1">
    <citation type="journal article" date="2013" name="J. Mol. Microbiol. Biotechnol.">
        <title>Analysis of the Complete Genomes of Acholeplasma brassicae , A. palmae and A. laidlawii and Their Comparison to the Obligate Parasites from ' Candidatus Phytoplasma'.</title>
        <authorList>
            <person name="Kube M."/>
            <person name="Siewert C."/>
            <person name="Migdoll A.M."/>
            <person name="Duduk B."/>
            <person name="Holz S."/>
            <person name="Rabus R."/>
            <person name="Seemuller E."/>
            <person name="Mitrovic J."/>
            <person name="Muller I."/>
            <person name="Buttner C."/>
            <person name="Reinhardt R."/>
        </authorList>
    </citation>
    <scope>NUCLEOTIDE SEQUENCE [LARGE SCALE GENOMIC DNA]</scope>
    <source>
        <strain evidence="4">0502</strain>
    </source>
</reference>
<keyword evidence="1" id="KW-1133">Transmembrane helix</keyword>
<dbReference type="Proteomes" id="UP000032737">
    <property type="component" value="Chromosome"/>
</dbReference>
<name>U4KPQ6_9MOLU</name>
<evidence type="ECO:0000313" key="4">
    <source>
        <dbReference type="Proteomes" id="UP000032737"/>
    </source>
</evidence>
<proteinExistence type="predicted"/>
<dbReference type="KEGG" id="abra:BN85314160"/>